<organism evidence="1 2">
    <name type="scientific">Paradevosia shaoguanensis</name>
    <dbReference type="NCBI Taxonomy" id="1335043"/>
    <lineage>
        <taxon>Bacteria</taxon>
        <taxon>Pseudomonadati</taxon>
        <taxon>Pseudomonadota</taxon>
        <taxon>Alphaproteobacteria</taxon>
        <taxon>Hyphomicrobiales</taxon>
        <taxon>Devosiaceae</taxon>
        <taxon>Paradevosia</taxon>
    </lineage>
</organism>
<dbReference type="Proteomes" id="UP001156140">
    <property type="component" value="Unassembled WGS sequence"/>
</dbReference>
<evidence type="ECO:0000313" key="1">
    <source>
        <dbReference type="EMBL" id="MCI0125205.1"/>
    </source>
</evidence>
<proteinExistence type="predicted"/>
<comment type="caution">
    <text evidence="1">The sequence shown here is derived from an EMBL/GenBank/DDBJ whole genome shotgun (WGS) entry which is preliminary data.</text>
</comment>
<name>A0AA41QHW6_9HYPH</name>
<dbReference type="AlphaFoldDB" id="A0AA41QHW6"/>
<dbReference type="RefSeq" id="WP_281734516.1">
    <property type="nucleotide sequence ID" value="NZ_JAKETQ010000001.1"/>
</dbReference>
<reference evidence="1" key="1">
    <citation type="submission" date="2022-03" db="EMBL/GenBank/DDBJ databases">
        <title>The complete genome sequence of a Methyloterrigena soli.</title>
        <authorList>
            <person name="Zi Z."/>
        </authorList>
    </citation>
    <scope>NUCLEOTIDE SEQUENCE</scope>
    <source>
        <strain evidence="1">M48</strain>
    </source>
</reference>
<gene>
    <name evidence="1" type="ORF">ML536_00040</name>
</gene>
<accession>A0AA41QHW6</accession>
<evidence type="ECO:0000313" key="2">
    <source>
        <dbReference type="Proteomes" id="UP001156140"/>
    </source>
</evidence>
<keyword evidence="2" id="KW-1185">Reference proteome</keyword>
<dbReference type="EMBL" id="JALAZD010000001">
    <property type="protein sequence ID" value="MCI0125205.1"/>
    <property type="molecule type" value="Genomic_DNA"/>
</dbReference>
<protein>
    <submittedName>
        <fullName evidence="1">Uncharacterized protein</fullName>
    </submittedName>
</protein>
<sequence length="154" mass="16964">MRPKRLQECLDSIRWPPATLAASLQREPEEIDQWLNGAQEIPSEVASWIEALCFTHEAADLMRPVMAPPSAPAPSIQRRAEHIPVYAYDLLRTLSRGPVSLTTLFGTDDEGAVFFLVSRGLAAREEGLLAISASGRKMGEVLAAPRSHGEEHHK</sequence>